<dbReference type="GO" id="GO:0016747">
    <property type="term" value="F:acyltransferase activity, transferring groups other than amino-acyl groups"/>
    <property type="evidence" value="ECO:0007669"/>
    <property type="project" value="InterPro"/>
</dbReference>
<name>A0A248U8T0_9HYPH</name>
<evidence type="ECO:0000313" key="5">
    <source>
        <dbReference type="Proteomes" id="UP000215256"/>
    </source>
</evidence>
<evidence type="ECO:0000313" key="4">
    <source>
        <dbReference type="EMBL" id="ASV83197.1"/>
    </source>
</evidence>
<feature type="domain" description="N-acetyltransferase" evidence="3">
    <location>
        <begin position="6"/>
        <end position="154"/>
    </location>
</feature>
<keyword evidence="1 4" id="KW-0808">Transferase</keyword>
<reference evidence="4 5" key="1">
    <citation type="submission" date="2017-07" db="EMBL/GenBank/DDBJ databases">
        <title>Phylogenetic study on the rhizospheric bacterium Ochrobactrum sp. A44.</title>
        <authorList>
            <person name="Krzyzanowska D.M."/>
            <person name="Ossowicki A."/>
            <person name="Rajewska M."/>
            <person name="Maciag T."/>
            <person name="Kaczynski Z."/>
            <person name="Czerwicka M."/>
            <person name="Jafra S."/>
        </authorList>
    </citation>
    <scope>NUCLEOTIDE SEQUENCE [LARGE SCALE GENOMIC DNA]</scope>
    <source>
        <strain evidence="4 5">A44</strain>
    </source>
</reference>
<dbReference type="InterPro" id="IPR050832">
    <property type="entry name" value="Bact_Acetyltransf"/>
</dbReference>
<protein>
    <submittedName>
        <fullName evidence="4">Acetyltransferase domain protein</fullName>
    </submittedName>
</protein>
<organism evidence="4 5">
    <name type="scientific">Ochrobactrum quorumnocens</name>
    <dbReference type="NCBI Taxonomy" id="271865"/>
    <lineage>
        <taxon>Bacteria</taxon>
        <taxon>Pseudomonadati</taxon>
        <taxon>Pseudomonadota</taxon>
        <taxon>Alphaproteobacteria</taxon>
        <taxon>Hyphomicrobiales</taxon>
        <taxon>Brucellaceae</taxon>
        <taxon>Brucella/Ochrobactrum group</taxon>
        <taxon>Ochrobactrum</taxon>
    </lineage>
</organism>
<evidence type="ECO:0000259" key="3">
    <source>
        <dbReference type="PROSITE" id="PS51186"/>
    </source>
</evidence>
<evidence type="ECO:0000256" key="1">
    <source>
        <dbReference type="ARBA" id="ARBA00022679"/>
    </source>
</evidence>
<dbReference type="InterPro" id="IPR000182">
    <property type="entry name" value="GNAT_dom"/>
</dbReference>
<dbReference type="AlphaFoldDB" id="A0A248U8T0"/>
<dbReference type="SUPFAM" id="SSF55729">
    <property type="entry name" value="Acyl-CoA N-acyltransferases (Nat)"/>
    <property type="match status" value="1"/>
</dbReference>
<keyword evidence="2" id="KW-0012">Acyltransferase</keyword>
<dbReference type="Gene3D" id="3.40.630.30">
    <property type="match status" value="1"/>
</dbReference>
<dbReference type="PANTHER" id="PTHR43877:SF2">
    <property type="entry name" value="AMINOALKYLPHOSPHONATE N-ACETYLTRANSFERASE-RELATED"/>
    <property type="match status" value="1"/>
</dbReference>
<dbReference type="Pfam" id="PF00583">
    <property type="entry name" value="Acetyltransf_1"/>
    <property type="match status" value="1"/>
</dbReference>
<gene>
    <name evidence="4" type="ORF">CES85_3975</name>
</gene>
<dbReference type="PROSITE" id="PS51186">
    <property type="entry name" value="GNAT"/>
    <property type="match status" value="1"/>
</dbReference>
<dbReference type="RefSeq" id="WP_095444202.1">
    <property type="nucleotide sequence ID" value="NZ_CP022603.1"/>
</dbReference>
<dbReference type="PANTHER" id="PTHR43877">
    <property type="entry name" value="AMINOALKYLPHOSPHONATE N-ACETYLTRANSFERASE-RELATED-RELATED"/>
    <property type="match status" value="1"/>
</dbReference>
<evidence type="ECO:0000256" key="2">
    <source>
        <dbReference type="ARBA" id="ARBA00023315"/>
    </source>
</evidence>
<dbReference type="EMBL" id="CP022603">
    <property type="protein sequence ID" value="ASV83197.1"/>
    <property type="molecule type" value="Genomic_DNA"/>
</dbReference>
<dbReference type="InterPro" id="IPR016181">
    <property type="entry name" value="Acyl_CoA_acyltransferase"/>
</dbReference>
<accession>A0A248U8T0</accession>
<sequence length="154" mass="16869">MIDSTISIRKAIDADLTAIVAMLADDALGATREDNSSPLNRCYTDAFKAIDGDPNQLLVVVEHGGKIIGCLQLSFIPGLSRKGMWRGQIENVRIASDTRGGGIGRQMIEWAIEQCREHDCGLVQLTTDKSRSDAIRFYKSLGFVDSHEGMKLSL</sequence>
<dbReference type="OrthoDB" id="9789603at2"/>
<dbReference type="CDD" id="cd04301">
    <property type="entry name" value="NAT_SF"/>
    <property type="match status" value="1"/>
</dbReference>
<proteinExistence type="predicted"/>
<dbReference type="KEGG" id="och:CES85_3975"/>
<dbReference type="Proteomes" id="UP000215256">
    <property type="component" value="Chromosome 2"/>
</dbReference>